<dbReference type="InterPro" id="IPR002347">
    <property type="entry name" value="SDR_fam"/>
</dbReference>
<proteinExistence type="inferred from homology"/>
<dbReference type="RefSeq" id="WP_305023826.1">
    <property type="nucleotide sequence ID" value="NZ_JAUQTB010000003.1"/>
</dbReference>
<evidence type="ECO:0000313" key="3">
    <source>
        <dbReference type="Proteomes" id="UP001240171"/>
    </source>
</evidence>
<comment type="caution">
    <text evidence="2">The sequence shown here is derived from an EMBL/GenBank/DDBJ whole genome shotgun (WGS) entry which is preliminary data.</text>
</comment>
<keyword evidence="3" id="KW-1185">Reference proteome</keyword>
<evidence type="ECO:0000256" key="1">
    <source>
        <dbReference type="ARBA" id="ARBA00006484"/>
    </source>
</evidence>
<dbReference type="PANTHER" id="PTHR42879:SF6">
    <property type="entry name" value="NADPH-DEPENDENT REDUCTASE BACG"/>
    <property type="match status" value="1"/>
</dbReference>
<dbReference type="PANTHER" id="PTHR42879">
    <property type="entry name" value="3-OXOACYL-(ACYL-CARRIER-PROTEIN) REDUCTASE"/>
    <property type="match status" value="1"/>
</dbReference>
<organism evidence="2 3">
    <name type="scientific">Paenibacillus lacisoli</name>
    <dbReference type="NCBI Taxonomy" id="3064525"/>
    <lineage>
        <taxon>Bacteria</taxon>
        <taxon>Bacillati</taxon>
        <taxon>Bacillota</taxon>
        <taxon>Bacilli</taxon>
        <taxon>Bacillales</taxon>
        <taxon>Paenibacillaceae</taxon>
        <taxon>Paenibacillus</taxon>
    </lineage>
</organism>
<dbReference type="Proteomes" id="UP001240171">
    <property type="component" value="Unassembled WGS sequence"/>
</dbReference>
<sequence length="261" mass="27908">MDLNLNGRKALVLASSQGLGKAIAAQLVQEGADVMLASRSVEKLKQAKEELSALGDGQVEYCAADVTNREDVDTLVKRTSELFGRIDILVCNAGGPKSAKFEELLDEDWEQAFQLNLMSTVRIIRAALPHMKGLGGHIINLTSTSIKQPIPGLVLSNTFRLGVAGLTKTLSEELAPYSILVNTVAPGRIGTDRIAQLNAKQAERQGISVEAYAEQSQNEIPLGRFGTPEEFAKSVVFLLSGANTYITGTTLVVDGGLVKSL</sequence>
<dbReference type="PRINTS" id="PR00080">
    <property type="entry name" value="SDRFAMILY"/>
</dbReference>
<protein>
    <submittedName>
        <fullName evidence="2">SDR family oxidoreductase</fullName>
    </submittedName>
</protein>
<comment type="similarity">
    <text evidence="1">Belongs to the short-chain dehydrogenases/reductases (SDR) family.</text>
</comment>
<accession>A0ABT9CC75</accession>
<dbReference type="Gene3D" id="3.40.50.720">
    <property type="entry name" value="NAD(P)-binding Rossmann-like Domain"/>
    <property type="match status" value="1"/>
</dbReference>
<dbReference type="CDD" id="cd05344">
    <property type="entry name" value="BKR_like_SDR_like"/>
    <property type="match status" value="1"/>
</dbReference>
<dbReference type="PRINTS" id="PR00081">
    <property type="entry name" value="GDHRDH"/>
</dbReference>
<reference evidence="2 3" key="1">
    <citation type="submission" date="2023-07" db="EMBL/GenBank/DDBJ databases">
        <title>Paenibacillus sp. JX-17 nov. isolated from soil.</title>
        <authorList>
            <person name="Wan Y."/>
            <person name="Liu B."/>
        </authorList>
    </citation>
    <scope>NUCLEOTIDE SEQUENCE [LARGE SCALE GENOMIC DNA]</scope>
    <source>
        <strain evidence="2 3">JX-17</strain>
    </source>
</reference>
<dbReference type="SUPFAM" id="SSF51735">
    <property type="entry name" value="NAD(P)-binding Rossmann-fold domains"/>
    <property type="match status" value="1"/>
</dbReference>
<dbReference type="Pfam" id="PF13561">
    <property type="entry name" value="adh_short_C2"/>
    <property type="match status" value="1"/>
</dbReference>
<dbReference type="EMBL" id="JAUQTB010000003">
    <property type="protein sequence ID" value="MDO7906475.1"/>
    <property type="molecule type" value="Genomic_DNA"/>
</dbReference>
<evidence type="ECO:0000313" key="2">
    <source>
        <dbReference type="EMBL" id="MDO7906475.1"/>
    </source>
</evidence>
<name>A0ABT9CC75_9BACL</name>
<gene>
    <name evidence="2" type="ORF">Q5741_08595</name>
</gene>
<dbReference type="InterPro" id="IPR036291">
    <property type="entry name" value="NAD(P)-bd_dom_sf"/>
</dbReference>
<dbReference type="InterPro" id="IPR050259">
    <property type="entry name" value="SDR"/>
</dbReference>